<evidence type="ECO:0000256" key="4">
    <source>
        <dbReference type="ARBA" id="ARBA00022982"/>
    </source>
</evidence>
<dbReference type="PANTHER" id="PTHR36923">
    <property type="entry name" value="FERREDOXIN"/>
    <property type="match status" value="1"/>
</dbReference>
<keyword evidence="6 8" id="KW-0411">Iron-sulfur</keyword>
<evidence type="ECO:0000256" key="6">
    <source>
        <dbReference type="ARBA" id="ARBA00023014"/>
    </source>
</evidence>
<comment type="function">
    <text evidence="8">Ferredoxins are iron-sulfur proteins that transfer electrons in a wide variety of metabolic reactions.</text>
</comment>
<dbReference type="PANTHER" id="PTHR36923:SF3">
    <property type="entry name" value="FERREDOXIN"/>
    <property type="match status" value="1"/>
</dbReference>
<dbReference type="GO" id="GO:0005506">
    <property type="term" value="F:iron ion binding"/>
    <property type="evidence" value="ECO:0007669"/>
    <property type="project" value="UniProtKB-UniRule"/>
</dbReference>
<sequence>MKLSVDPTRCQGIGLCAASAPELFAIGGDGQSEVLRQPGADELGAAEEAFANCPTAAVVFQA</sequence>
<evidence type="ECO:0000256" key="3">
    <source>
        <dbReference type="ARBA" id="ARBA00022723"/>
    </source>
</evidence>
<dbReference type="InterPro" id="IPR017896">
    <property type="entry name" value="4Fe4S_Fe-S-bd"/>
</dbReference>
<keyword evidence="5 8" id="KW-0408">Iron</keyword>
<dbReference type="EMBL" id="MVHG01000048">
    <property type="protein sequence ID" value="ORA11972.1"/>
    <property type="molecule type" value="Genomic_DNA"/>
</dbReference>
<evidence type="ECO:0000256" key="5">
    <source>
        <dbReference type="ARBA" id="ARBA00023004"/>
    </source>
</evidence>
<evidence type="ECO:0000256" key="7">
    <source>
        <dbReference type="ARBA" id="ARBA00023291"/>
    </source>
</evidence>
<dbReference type="PRINTS" id="PR00352">
    <property type="entry name" value="3FE4SFRDOXIN"/>
</dbReference>
<evidence type="ECO:0000256" key="8">
    <source>
        <dbReference type="RuleBase" id="RU368020"/>
    </source>
</evidence>
<keyword evidence="11" id="KW-1185">Reference proteome</keyword>
<dbReference type="GO" id="GO:0051538">
    <property type="term" value="F:3 iron, 4 sulfur cluster binding"/>
    <property type="evidence" value="ECO:0007669"/>
    <property type="project" value="UniProtKB-KW"/>
</dbReference>
<comment type="cofactor">
    <cofactor evidence="1">
        <name>[3Fe-4S] cluster</name>
        <dbReference type="ChEBI" id="CHEBI:21137"/>
    </cofactor>
</comment>
<dbReference type="InterPro" id="IPR051269">
    <property type="entry name" value="Fe-S_cluster_ET"/>
</dbReference>
<dbReference type="OrthoDB" id="9803319at2"/>
<gene>
    <name evidence="10" type="ORF">BST14_17835</name>
</gene>
<dbReference type="InterPro" id="IPR001080">
    <property type="entry name" value="3Fe4S_ferredoxin"/>
</dbReference>
<keyword evidence="7" id="KW-0003">3Fe-4S</keyword>
<dbReference type="Proteomes" id="UP000192707">
    <property type="component" value="Unassembled WGS sequence"/>
</dbReference>
<dbReference type="SUPFAM" id="SSF54862">
    <property type="entry name" value="4Fe-4S ferredoxins"/>
    <property type="match status" value="1"/>
</dbReference>
<dbReference type="GO" id="GO:0009055">
    <property type="term" value="F:electron transfer activity"/>
    <property type="evidence" value="ECO:0007669"/>
    <property type="project" value="UniProtKB-UniRule"/>
</dbReference>
<dbReference type="Pfam" id="PF13370">
    <property type="entry name" value="Fer4_13"/>
    <property type="match status" value="1"/>
</dbReference>
<keyword evidence="4 8" id="KW-0249">Electron transport</keyword>
<evidence type="ECO:0000313" key="11">
    <source>
        <dbReference type="Proteomes" id="UP000192707"/>
    </source>
</evidence>
<organism evidence="10 11">
    <name type="scientific">Mycobacterium arosiense ATCC BAA-1401 = DSM 45069</name>
    <dbReference type="NCBI Taxonomy" id="1265311"/>
    <lineage>
        <taxon>Bacteria</taxon>
        <taxon>Bacillati</taxon>
        <taxon>Actinomycetota</taxon>
        <taxon>Actinomycetes</taxon>
        <taxon>Mycobacteriales</taxon>
        <taxon>Mycobacteriaceae</taxon>
        <taxon>Mycobacterium</taxon>
        <taxon>Mycobacterium avium complex (MAC)</taxon>
    </lineage>
</organism>
<evidence type="ECO:0000256" key="1">
    <source>
        <dbReference type="ARBA" id="ARBA00001927"/>
    </source>
</evidence>
<name>A0A1W9ZCL2_MYCAI</name>
<keyword evidence="2 8" id="KW-0813">Transport</keyword>
<evidence type="ECO:0000259" key="9">
    <source>
        <dbReference type="PROSITE" id="PS51379"/>
    </source>
</evidence>
<proteinExistence type="predicted"/>
<dbReference type="Gene3D" id="3.30.70.20">
    <property type="match status" value="1"/>
</dbReference>
<comment type="caution">
    <text evidence="10">The sequence shown here is derived from an EMBL/GenBank/DDBJ whole genome shotgun (WGS) entry which is preliminary data.</text>
</comment>
<keyword evidence="3 8" id="KW-0479">Metal-binding</keyword>
<dbReference type="AlphaFoldDB" id="A0A1W9ZCL2"/>
<evidence type="ECO:0000313" key="10">
    <source>
        <dbReference type="EMBL" id="ORA11972.1"/>
    </source>
</evidence>
<protein>
    <recommendedName>
        <fullName evidence="8">Ferredoxin</fullName>
    </recommendedName>
</protein>
<dbReference type="PROSITE" id="PS51379">
    <property type="entry name" value="4FE4S_FER_2"/>
    <property type="match status" value="1"/>
</dbReference>
<feature type="domain" description="4Fe-4S ferredoxin-type" evidence="9">
    <location>
        <begin position="1"/>
        <end position="31"/>
    </location>
</feature>
<dbReference type="RefSeq" id="WP_083065705.1">
    <property type="nucleotide sequence ID" value="NZ_MVHG01000048.1"/>
</dbReference>
<evidence type="ECO:0000256" key="2">
    <source>
        <dbReference type="ARBA" id="ARBA00022448"/>
    </source>
</evidence>
<reference evidence="10 11" key="1">
    <citation type="submission" date="2016-12" db="EMBL/GenBank/DDBJ databases">
        <title>The new phylogeny of genus Mycobacterium.</title>
        <authorList>
            <person name="Tortoli E."/>
            <person name="Trovato A."/>
            <person name="Cirillo D.M."/>
        </authorList>
    </citation>
    <scope>NUCLEOTIDE SEQUENCE [LARGE SCALE GENOMIC DNA]</scope>
    <source>
        <strain evidence="10 11">DSM 45069</strain>
    </source>
</reference>
<accession>A0A1W9ZCL2</accession>